<reference evidence="1" key="1">
    <citation type="journal article" date="2021" name="PeerJ">
        <title>Extensive microbial diversity within the chicken gut microbiome revealed by metagenomics and culture.</title>
        <authorList>
            <person name="Gilroy R."/>
            <person name="Ravi A."/>
            <person name="Getino M."/>
            <person name="Pursley I."/>
            <person name="Horton D.L."/>
            <person name="Alikhan N.F."/>
            <person name="Baker D."/>
            <person name="Gharbi K."/>
            <person name="Hall N."/>
            <person name="Watson M."/>
            <person name="Adriaenssens E.M."/>
            <person name="Foster-Nyarko E."/>
            <person name="Jarju S."/>
            <person name="Secka A."/>
            <person name="Antonio M."/>
            <person name="Oren A."/>
            <person name="Chaudhuri R.R."/>
            <person name="La Ragione R."/>
            <person name="Hildebrand F."/>
            <person name="Pallen M.J."/>
        </authorList>
    </citation>
    <scope>NUCLEOTIDE SEQUENCE</scope>
    <source>
        <strain evidence="1">ChiHcolR34-3080</strain>
    </source>
</reference>
<protein>
    <submittedName>
        <fullName evidence="1">AAA family ATPase</fullName>
    </submittedName>
</protein>
<accession>A0A9D1QAA2</accession>
<dbReference type="SUPFAM" id="SSF52540">
    <property type="entry name" value="P-loop containing nucleoside triphosphate hydrolases"/>
    <property type="match status" value="1"/>
</dbReference>
<evidence type="ECO:0000313" key="1">
    <source>
        <dbReference type="EMBL" id="HIW08909.1"/>
    </source>
</evidence>
<comment type="caution">
    <text evidence="1">The sequence shown here is derived from an EMBL/GenBank/DDBJ whole genome shotgun (WGS) entry which is preliminary data.</text>
</comment>
<dbReference type="InterPro" id="IPR027417">
    <property type="entry name" value="P-loop_NTPase"/>
</dbReference>
<sequence length="200" mass="23106">MVLSLQGCMAVGKTSAARWLEAHDPTLQVSYEDNAAVLAEVRRRGLDKTRWPDYIEIQQLWLQNEVRRWQAVQGHPCTVMDFGAEEIEFYTLHYPRSIGRDWAVEEPLARELAAVRRCMPRRILFLDAPDEVLRRRKAGDASRDRGFFDHYLTALLPLKRAWFAAKDNVDFLDTASLTPDETGAAVLEWVVRQRRAQQLP</sequence>
<reference evidence="1" key="2">
    <citation type="submission" date="2021-04" db="EMBL/GenBank/DDBJ databases">
        <authorList>
            <person name="Gilroy R."/>
        </authorList>
    </citation>
    <scope>NUCLEOTIDE SEQUENCE</scope>
    <source>
        <strain evidence="1">ChiHcolR34-3080</strain>
    </source>
</reference>
<dbReference type="AlphaFoldDB" id="A0A9D1QAA2"/>
<name>A0A9D1QAA2_9FIRM</name>
<dbReference type="Proteomes" id="UP000823933">
    <property type="component" value="Unassembled WGS sequence"/>
</dbReference>
<dbReference type="Gene3D" id="3.40.50.300">
    <property type="entry name" value="P-loop containing nucleotide triphosphate hydrolases"/>
    <property type="match status" value="1"/>
</dbReference>
<proteinExistence type="predicted"/>
<gene>
    <name evidence="1" type="ORF">H9890_05850</name>
</gene>
<organism evidence="1 2">
    <name type="scientific">Candidatus Faecalibacterium intestinigallinarum</name>
    <dbReference type="NCBI Taxonomy" id="2838581"/>
    <lineage>
        <taxon>Bacteria</taxon>
        <taxon>Bacillati</taxon>
        <taxon>Bacillota</taxon>
        <taxon>Clostridia</taxon>
        <taxon>Eubacteriales</taxon>
        <taxon>Oscillospiraceae</taxon>
        <taxon>Faecalibacterium</taxon>
    </lineage>
</organism>
<dbReference type="EMBL" id="DXHQ01000071">
    <property type="protein sequence ID" value="HIW08909.1"/>
    <property type="molecule type" value="Genomic_DNA"/>
</dbReference>
<evidence type="ECO:0000313" key="2">
    <source>
        <dbReference type="Proteomes" id="UP000823933"/>
    </source>
</evidence>